<dbReference type="InterPro" id="IPR036875">
    <property type="entry name" value="Znf_CCHC_sf"/>
</dbReference>
<evidence type="ECO:0000256" key="1">
    <source>
        <dbReference type="SAM" id="Coils"/>
    </source>
</evidence>
<organism evidence="3">
    <name type="scientific">Tanacetum cinerariifolium</name>
    <name type="common">Dalmatian daisy</name>
    <name type="synonym">Chrysanthemum cinerariifolium</name>
    <dbReference type="NCBI Taxonomy" id="118510"/>
    <lineage>
        <taxon>Eukaryota</taxon>
        <taxon>Viridiplantae</taxon>
        <taxon>Streptophyta</taxon>
        <taxon>Embryophyta</taxon>
        <taxon>Tracheophyta</taxon>
        <taxon>Spermatophyta</taxon>
        <taxon>Magnoliopsida</taxon>
        <taxon>eudicotyledons</taxon>
        <taxon>Gunneridae</taxon>
        <taxon>Pentapetalae</taxon>
        <taxon>asterids</taxon>
        <taxon>campanulids</taxon>
        <taxon>Asterales</taxon>
        <taxon>Asteraceae</taxon>
        <taxon>Asteroideae</taxon>
        <taxon>Anthemideae</taxon>
        <taxon>Anthemidinae</taxon>
        <taxon>Tanacetum</taxon>
    </lineage>
</organism>
<dbReference type="GO" id="GO:0008270">
    <property type="term" value="F:zinc ion binding"/>
    <property type="evidence" value="ECO:0007669"/>
    <property type="project" value="InterPro"/>
</dbReference>
<dbReference type="SUPFAM" id="SSF57756">
    <property type="entry name" value="Retrovirus zinc finger-like domains"/>
    <property type="match status" value="1"/>
</dbReference>
<feature type="compositionally biased region" description="Polar residues" evidence="2">
    <location>
        <begin position="120"/>
        <end position="131"/>
    </location>
</feature>
<accession>A0A6L2N7X6</accession>
<comment type="caution">
    <text evidence="3">The sequence shown here is derived from an EMBL/GenBank/DDBJ whole genome shotgun (WGS) entry which is preliminary data.</text>
</comment>
<dbReference type="EMBL" id="BKCJ010008454">
    <property type="protein sequence ID" value="GEU82306.1"/>
    <property type="molecule type" value="Genomic_DNA"/>
</dbReference>
<proteinExistence type="predicted"/>
<sequence>MMKKSSSSKNEPCCSKDCKKNTETLKKKITDLSNKLFDANNMIYHYKLALAQVESRLVEYKEREVKYIEKIRTLKFHNESHNKCIEILKKKLETLKLEKDGVDGKLAGLLKASKDLDNLIESQRPSPTVESTSRDDQNKNSSASENGESTDSILSKHAVKFVKAAERSTTNKVKTVKKPSVRYAKLYRKPTKKPNVRGNQRNWNNLKSQQLGNNFVMKKKACYNCDDFNHLAYDCRKRVKKGTSRSQNKTHESFTPKHVVHRPFRPPVRPIRSNMNSAQPNRTTFNKQAHSYANRPFQRISAVRSQYRASWVPTVNRNFPPVNRKFSTGSRNFPIVNEKFPTVSRKFPTGSTNVSTVCCCCLRHVNTSRTKAVINRRNWVNDVKASACWVWKPVKSNSASIILKRCDYVDVRGKSRFVMAWVPKKV</sequence>
<dbReference type="AlphaFoldDB" id="A0A6L2N7X6"/>
<dbReference type="GO" id="GO:0016787">
    <property type="term" value="F:hydrolase activity"/>
    <property type="evidence" value="ECO:0007669"/>
    <property type="project" value="UniProtKB-KW"/>
</dbReference>
<reference evidence="3" key="1">
    <citation type="journal article" date="2019" name="Sci. Rep.">
        <title>Draft genome of Tanacetum cinerariifolium, the natural source of mosquito coil.</title>
        <authorList>
            <person name="Yamashiro T."/>
            <person name="Shiraishi A."/>
            <person name="Satake H."/>
            <person name="Nakayama K."/>
        </authorList>
    </citation>
    <scope>NUCLEOTIDE SEQUENCE</scope>
</reference>
<dbReference type="GO" id="GO:0003676">
    <property type="term" value="F:nucleic acid binding"/>
    <property type="evidence" value="ECO:0007669"/>
    <property type="project" value="InterPro"/>
</dbReference>
<gene>
    <name evidence="3" type="ORF">Tci_054284</name>
</gene>
<keyword evidence="3" id="KW-0378">Hydrolase</keyword>
<feature type="coiled-coil region" evidence="1">
    <location>
        <begin position="50"/>
        <end position="105"/>
    </location>
</feature>
<name>A0A6L2N7X6_TANCI</name>
<feature type="region of interest" description="Disordered" evidence="2">
    <location>
        <begin position="120"/>
        <end position="151"/>
    </location>
</feature>
<keyword evidence="1" id="KW-0175">Coiled coil</keyword>
<protein>
    <submittedName>
        <fullName evidence="3">Ubiquitin hydrolase</fullName>
    </submittedName>
</protein>
<feature type="region of interest" description="Disordered" evidence="2">
    <location>
        <begin position="242"/>
        <end position="279"/>
    </location>
</feature>
<evidence type="ECO:0000313" key="3">
    <source>
        <dbReference type="EMBL" id="GEU82306.1"/>
    </source>
</evidence>
<evidence type="ECO:0000256" key="2">
    <source>
        <dbReference type="SAM" id="MobiDB-lite"/>
    </source>
</evidence>
<feature type="compositionally biased region" description="Polar residues" evidence="2">
    <location>
        <begin position="139"/>
        <end position="151"/>
    </location>
</feature>